<feature type="transmembrane region" description="Helical" evidence="18">
    <location>
        <begin position="32"/>
        <end position="52"/>
    </location>
</feature>
<dbReference type="GO" id="GO:0051205">
    <property type="term" value="P:protein insertion into membrane"/>
    <property type="evidence" value="ECO:0007669"/>
    <property type="project" value="TreeGrafter"/>
</dbReference>
<evidence type="ECO:0000256" key="2">
    <source>
        <dbReference type="ARBA" id="ARBA00010527"/>
    </source>
</evidence>
<evidence type="ECO:0000313" key="21">
    <source>
        <dbReference type="Proteomes" id="UP000533598"/>
    </source>
</evidence>
<comment type="similarity">
    <text evidence="2">Belongs to the OXA1/ALB3/YidC family. Type 1 subfamily.</text>
</comment>
<evidence type="ECO:0000256" key="7">
    <source>
        <dbReference type="ARBA" id="ARBA00022927"/>
    </source>
</evidence>
<dbReference type="EMBL" id="JACHMH010000001">
    <property type="protein sequence ID" value="MBB4674972.1"/>
    <property type="molecule type" value="Genomic_DNA"/>
</dbReference>
<evidence type="ECO:0000256" key="8">
    <source>
        <dbReference type="ARBA" id="ARBA00022989"/>
    </source>
</evidence>
<protein>
    <recommendedName>
        <fullName evidence="3">Membrane protein insertase YidC</fullName>
    </recommendedName>
    <alternativeName>
        <fullName evidence="15">Foldase YidC</fullName>
    </alternativeName>
    <alternativeName>
        <fullName evidence="14">Membrane integrase YidC</fullName>
    </alternativeName>
    <alternativeName>
        <fullName evidence="13">Membrane protein YidC</fullName>
    </alternativeName>
</protein>
<feature type="transmembrane region" description="Helical" evidence="18">
    <location>
        <begin position="212"/>
        <end position="237"/>
    </location>
</feature>
<gene>
    <name evidence="20" type="ORF">HNR67_001090</name>
</gene>
<evidence type="ECO:0000256" key="17">
    <source>
        <dbReference type="SAM" id="MobiDB-lite"/>
    </source>
</evidence>
<feature type="compositionally biased region" description="Polar residues" evidence="17">
    <location>
        <begin position="308"/>
        <end position="332"/>
    </location>
</feature>
<evidence type="ECO:0000256" key="14">
    <source>
        <dbReference type="ARBA" id="ARBA00033245"/>
    </source>
</evidence>
<feature type="domain" description="Membrane insertase YidC/Oxa/ALB C-terminal" evidence="19">
    <location>
        <begin position="32"/>
        <end position="251"/>
    </location>
</feature>
<evidence type="ECO:0000256" key="5">
    <source>
        <dbReference type="ARBA" id="ARBA00022475"/>
    </source>
</evidence>
<keyword evidence="5" id="KW-1003">Cell membrane</keyword>
<comment type="subunit">
    <text evidence="12">Interacts with the Sec translocase complex via SecD. Specifically interacts with transmembrane segments of nascent integral membrane proteins during membrane integration.</text>
</comment>
<keyword evidence="6 16" id="KW-0812">Transmembrane</keyword>
<dbReference type="Proteomes" id="UP000533598">
    <property type="component" value="Unassembled WGS sequence"/>
</dbReference>
<dbReference type="RefSeq" id="WP_185001017.1">
    <property type="nucleotide sequence ID" value="NZ_BAAAUI010000033.1"/>
</dbReference>
<name>A0A7W7C5N6_9PSEU</name>
<feature type="compositionally biased region" description="Basic residues" evidence="17">
    <location>
        <begin position="349"/>
        <end position="358"/>
    </location>
</feature>
<keyword evidence="4" id="KW-0813">Transport</keyword>
<evidence type="ECO:0000259" key="19">
    <source>
        <dbReference type="Pfam" id="PF02096"/>
    </source>
</evidence>
<comment type="subcellular location">
    <subcellularLocation>
        <location evidence="1">Cell membrane</location>
        <topology evidence="1">Multi-pass membrane protein</topology>
    </subcellularLocation>
    <subcellularLocation>
        <location evidence="16">Membrane</location>
        <topology evidence="16">Multi-pass membrane protein</topology>
    </subcellularLocation>
</comment>
<evidence type="ECO:0000256" key="6">
    <source>
        <dbReference type="ARBA" id="ARBA00022692"/>
    </source>
</evidence>
<dbReference type="NCBIfam" id="TIGR03592">
    <property type="entry name" value="yidC_oxa1_cterm"/>
    <property type="match status" value="1"/>
</dbReference>
<feature type="region of interest" description="Disordered" evidence="17">
    <location>
        <begin position="267"/>
        <end position="358"/>
    </location>
</feature>
<feature type="compositionally biased region" description="Low complexity" evidence="17">
    <location>
        <begin position="292"/>
        <end position="302"/>
    </location>
</feature>
<dbReference type="NCBIfam" id="NF002899">
    <property type="entry name" value="PRK03449.1"/>
    <property type="match status" value="1"/>
</dbReference>
<reference evidence="20 21" key="1">
    <citation type="submission" date="2020-08" db="EMBL/GenBank/DDBJ databases">
        <title>Sequencing the genomes of 1000 actinobacteria strains.</title>
        <authorList>
            <person name="Klenk H.-P."/>
        </authorList>
    </citation>
    <scope>NUCLEOTIDE SEQUENCE [LARGE SCALE GENOMIC DNA]</scope>
    <source>
        <strain evidence="20 21">DSM 44230</strain>
    </source>
</reference>
<evidence type="ECO:0000256" key="12">
    <source>
        <dbReference type="ARBA" id="ARBA00026028"/>
    </source>
</evidence>
<evidence type="ECO:0000256" key="9">
    <source>
        <dbReference type="ARBA" id="ARBA00023136"/>
    </source>
</evidence>
<organism evidence="20 21">
    <name type="scientific">Crossiella cryophila</name>
    <dbReference type="NCBI Taxonomy" id="43355"/>
    <lineage>
        <taxon>Bacteria</taxon>
        <taxon>Bacillati</taxon>
        <taxon>Actinomycetota</taxon>
        <taxon>Actinomycetes</taxon>
        <taxon>Pseudonocardiales</taxon>
        <taxon>Pseudonocardiaceae</taxon>
        <taxon>Crossiella</taxon>
    </lineage>
</organism>
<dbReference type="Pfam" id="PF02096">
    <property type="entry name" value="60KD_IMP"/>
    <property type="match status" value="1"/>
</dbReference>
<proteinExistence type="inferred from homology"/>
<keyword evidence="8 18" id="KW-1133">Transmembrane helix</keyword>
<comment type="caution">
    <text evidence="20">The sequence shown here is derived from an EMBL/GenBank/DDBJ whole genome shotgun (WGS) entry which is preliminary data.</text>
</comment>
<dbReference type="PANTHER" id="PTHR12428">
    <property type="entry name" value="OXA1"/>
    <property type="match status" value="1"/>
</dbReference>
<keyword evidence="9 18" id="KW-0472">Membrane</keyword>
<keyword evidence="21" id="KW-1185">Reference proteome</keyword>
<evidence type="ECO:0000256" key="1">
    <source>
        <dbReference type="ARBA" id="ARBA00004651"/>
    </source>
</evidence>
<accession>A0A7W7C5N6</accession>
<evidence type="ECO:0000256" key="3">
    <source>
        <dbReference type="ARBA" id="ARBA00015325"/>
    </source>
</evidence>
<evidence type="ECO:0000256" key="11">
    <source>
        <dbReference type="ARBA" id="ARBA00025034"/>
    </source>
</evidence>
<dbReference type="InterPro" id="IPR028055">
    <property type="entry name" value="YidC/Oxa/ALB_C"/>
</dbReference>
<comment type="function">
    <text evidence="11">Required for the insertion and/or proper folding and/or complex formation of integral membrane proteins into the membrane. Involved in integration of membrane proteins that insert both dependently and independently of the Sec translocase complex, as well as at least some lipoproteins. Aids folding of multispanning membrane proteins.</text>
</comment>
<evidence type="ECO:0000256" key="18">
    <source>
        <dbReference type="SAM" id="Phobius"/>
    </source>
</evidence>
<keyword evidence="10" id="KW-0143">Chaperone</keyword>
<keyword evidence="7" id="KW-0653">Protein transport</keyword>
<dbReference type="GO" id="GO:0015031">
    <property type="term" value="P:protein transport"/>
    <property type="evidence" value="ECO:0007669"/>
    <property type="project" value="UniProtKB-KW"/>
</dbReference>
<dbReference type="InterPro" id="IPR001708">
    <property type="entry name" value="YidC/ALB3/OXA1/COX18"/>
</dbReference>
<evidence type="ECO:0000256" key="15">
    <source>
        <dbReference type="ARBA" id="ARBA00033342"/>
    </source>
</evidence>
<feature type="compositionally biased region" description="Low complexity" evidence="17">
    <location>
        <begin position="273"/>
        <end position="285"/>
    </location>
</feature>
<evidence type="ECO:0000256" key="13">
    <source>
        <dbReference type="ARBA" id="ARBA00031538"/>
    </source>
</evidence>
<evidence type="ECO:0000313" key="20">
    <source>
        <dbReference type="EMBL" id="MBB4674972.1"/>
    </source>
</evidence>
<evidence type="ECO:0000256" key="16">
    <source>
        <dbReference type="RuleBase" id="RU003945"/>
    </source>
</evidence>
<evidence type="ECO:0000256" key="4">
    <source>
        <dbReference type="ARBA" id="ARBA00022448"/>
    </source>
</evidence>
<dbReference type="CDD" id="cd20070">
    <property type="entry name" value="5TM_YidC_Alb3"/>
    <property type="match status" value="1"/>
</dbReference>
<dbReference type="GO" id="GO:0005886">
    <property type="term" value="C:plasma membrane"/>
    <property type="evidence" value="ECO:0007669"/>
    <property type="project" value="UniProtKB-SubCell"/>
</dbReference>
<dbReference type="GO" id="GO:0032977">
    <property type="term" value="F:membrane insertase activity"/>
    <property type="evidence" value="ECO:0007669"/>
    <property type="project" value="InterPro"/>
</dbReference>
<evidence type="ECO:0000256" key="10">
    <source>
        <dbReference type="ARBA" id="ARBA00023186"/>
    </source>
</evidence>
<dbReference type="PANTHER" id="PTHR12428:SF65">
    <property type="entry name" value="CYTOCHROME C OXIDASE ASSEMBLY PROTEIN COX18, MITOCHONDRIAL"/>
    <property type="match status" value="1"/>
</dbReference>
<dbReference type="AlphaFoldDB" id="A0A7W7C5N6"/>
<feature type="transmembrane region" description="Helical" evidence="18">
    <location>
        <begin position="169"/>
        <end position="189"/>
    </location>
</feature>
<sequence>MLDFINYPVSAIMWFWHKVLSYVIPETSGVNWALSVMLLVFTLRGLLFKPFVKQVRSMRKMAEFQPQLAKLREKYGNDKQRMAQEMQKLQAEGGFNPLGGCLPMLVQMPVFLGLLNVLQGFKPGATSNYIFGQPEVSSFLASKLFGVNLSAAIRMSGADLATIGTDRTALLLLAIPLMVLASALTHLTARHSVARQSATAAANPQSAMMNKLMLYLFPLAVLVGGPFFPVAMLLYWLSNNTWTLGQQYVVYHRIDREEDEKKAAAIEKRQNIGPKPGLKPQPGQKPVRKRPANTAPPATSSADKNKDTSASTGSEKSTAPRNGSDAAKSTDSAAPKPGEVPGIIQSRSTGKKQTRKRR</sequence>
<dbReference type="InterPro" id="IPR047196">
    <property type="entry name" value="YidC_ALB_C"/>
</dbReference>